<accession>A0A7S6VY16</accession>
<keyword evidence="2" id="KW-1185">Reference proteome</keyword>
<sequence length="152" mass="18153">MIGYSVFAVSKLKPEFVFEQFEFLLKELWKVFTVQNTNFNPTAIGKLYFKDQEMYELWSDHVFTLNKDGEAAFLITYQFFERINMQTRLLESLYPGIDYPSGNYANPHYYIFQKNIYEYALVLPEAIAYCEFSEKLSNLFLSIFKCETRLKR</sequence>
<name>A0A7S6VY16_9GAMM</name>
<evidence type="ECO:0000313" key="2">
    <source>
        <dbReference type="Proteomes" id="UP000593966"/>
    </source>
</evidence>
<gene>
    <name evidence="1" type="ORF">G0028_14455</name>
</gene>
<proteinExistence type="predicted"/>
<reference evidence="1 2" key="1">
    <citation type="submission" date="2020-02" db="EMBL/GenBank/DDBJ databases">
        <title>Tigecycline-resistant Acinetobacter species from pigs and migratory birds.</title>
        <authorList>
            <person name="Chen C."/>
            <person name="Sun J."/>
            <person name="Liao X.-P."/>
            <person name="Liu Y.-H."/>
        </authorList>
    </citation>
    <scope>NUCLEOTIDE SEQUENCE [LARGE SCALE GENOMIC DNA]</scope>
    <source>
        <strain evidence="1 2">YH12207_T</strain>
    </source>
</reference>
<organism evidence="1 2">
    <name type="scientific">Acinetobacter piscicola</name>
    <dbReference type="NCBI Taxonomy" id="2006115"/>
    <lineage>
        <taxon>Bacteria</taxon>
        <taxon>Pseudomonadati</taxon>
        <taxon>Pseudomonadota</taxon>
        <taxon>Gammaproteobacteria</taxon>
        <taxon>Moraxellales</taxon>
        <taxon>Moraxellaceae</taxon>
        <taxon>Acinetobacter</taxon>
    </lineage>
</organism>
<dbReference type="AlphaFoldDB" id="A0A7S6VY16"/>
<dbReference type="Proteomes" id="UP000593966">
    <property type="component" value="Chromosome"/>
</dbReference>
<dbReference type="EMBL" id="CP048659">
    <property type="protein sequence ID" value="QOW46994.1"/>
    <property type="molecule type" value="Genomic_DNA"/>
</dbReference>
<evidence type="ECO:0000313" key="1">
    <source>
        <dbReference type="EMBL" id="QOW46994.1"/>
    </source>
</evidence>
<dbReference type="RefSeq" id="WP_180047796.1">
    <property type="nucleotide sequence ID" value="NZ_CP048659.1"/>
</dbReference>
<protein>
    <submittedName>
        <fullName evidence="1">Uncharacterized protein</fullName>
    </submittedName>
</protein>